<evidence type="ECO:0000313" key="2">
    <source>
        <dbReference type="Proteomes" id="UP001230649"/>
    </source>
</evidence>
<keyword evidence="2" id="KW-1185">Reference proteome</keyword>
<dbReference type="EMBL" id="JASBWS010000127">
    <property type="protein sequence ID" value="KAJ9095171.1"/>
    <property type="molecule type" value="Genomic_DNA"/>
</dbReference>
<comment type="caution">
    <text evidence="1">The sequence shown here is derived from an EMBL/GenBank/DDBJ whole genome shotgun (WGS) entry which is preliminary data.</text>
</comment>
<name>A0ACC2V955_9TREE</name>
<proteinExistence type="predicted"/>
<accession>A0ACC2V955</accession>
<sequence>MDNSALSAEGMSSLPKPKLLNEIEEAKRQIAALQFYLAMREHQQRLMEDENFLNLPNPFKDGMEDMPLSDACLVARYLHWGTYDDIVKVDMALLGLGRGEKLFCLAELHENYPRLQKGEGGWISKLLHDVQPRWKKLYYDEMFKWKRQREGHLDKLSEEPVTFFEERTDSSGSIIWTVKFTHITEEIHRESLHMIRDMLEGIVEEVPESSMAGIRITTDEG</sequence>
<gene>
    <name evidence="1" type="ORF">QFC20_006710</name>
</gene>
<organism evidence="1 2">
    <name type="scientific">Naganishia adeliensis</name>
    <dbReference type="NCBI Taxonomy" id="92952"/>
    <lineage>
        <taxon>Eukaryota</taxon>
        <taxon>Fungi</taxon>
        <taxon>Dikarya</taxon>
        <taxon>Basidiomycota</taxon>
        <taxon>Agaricomycotina</taxon>
        <taxon>Tremellomycetes</taxon>
        <taxon>Filobasidiales</taxon>
        <taxon>Filobasidiaceae</taxon>
        <taxon>Naganishia</taxon>
    </lineage>
</organism>
<dbReference type="Proteomes" id="UP001230649">
    <property type="component" value="Unassembled WGS sequence"/>
</dbReference>
<protein>
    <submittedName>
        <fullName evidence="1">Uncharacterized protein</fullName>
    </submittedName>
</protein>
<reference evidence="1" key="1">
    <citation type="submission" date="2023-04" db="EMBL/GenBank/DDBJ databases">
        <title>Draft Genome sequencing of Naganishia species isolated from polar environments using Oxford Nanopore Technology.</title>
        <authorList>
            <person name="Leo P."/>
            <person name="Venkateswaran K."/>
        </authorList>
    </citation>
    <scope>NUCLEOTIDE SEQUENCE</scope>
    <source>
        <strain evidence="1">MNA-CCFEE 5262</strain>
    </source>
</reference>
<evidence type="ECO:0000313" key="1">
    <source>
        <dbReference type="EMBL" id="KAJ9095171.1"/>
    </source>
</evidence>